<keyword evidence="11" id="KW-1185">Reference proteome</keyword>
<comment type="subcellular location">
    <subcellularLocation>
        <location evidence="1 9">Secreted</location>
    </subcellularLocation>
</comment>
<gene>
    <name evidence="10" type="ORF">JRO89_XS02G0108600</name>
</gene>
<keyword evidence="4 9" id="KW-0964">Secreted</keyword>
<evidence type="ECO:0000256" key="7">
    <source>
        <dbReference type="ARBA" id="ARBA00022782"/>
    </source>
</evidence>
<dbReference type="EMBL" id="JAFEMO010000002">
    <property type="protein sequence ID" value="KAH7575428.1"/>
    <property type="molecule type" value="Genomic_DNA"/>
</dbReference>
<organism evidence="10 11">
    <name type="scientific">Xanthoceras sorbifolium</name>
    <dbReference type="NCBI Taxonomy" id="99658"/>
    <lineage>
        <taxon>Eukaryota</taxon>
        <taxon>Viridiplantae</taxon>
        <taxon>Streptophyta</taxon>
        <taxon>Embryophyta</taxon>
        <taxon>Tracheophyta</taxon>
        <taxon>Spermatophyta</taxon>
        <taxon>Magnoliopsida</taxon>
        <taxon>eudicotyledons</taxon>
        <taxon>Gunneridae</taxon>
        <taxon>Pentapetalae</taxon>
        <taxon>rosids</taxon>
        <taxon>malvids</taxon>
        <taxon>Sapindales</taxon>
        <taxon>Sapindaceae</taxon>
        <taxon>Xanthoceroideae</taxon>
        <taxon>Xanthoceras</taxon>
    </lineage>
</organism>
<comment type="function">
    <text evidence="9">Promotes plant cell differentiation, organogenesis and somatic embryogenesis as well as cell proliferation.</text>
</comment>
<keyword evidence="5 9" id="KW-0765">Sulfation</keyword>
<keyword evidence="8 9" id="KW-0339">Growth factor</keyword>
<evidence type="ECO:0000256" key="6">
    <source>
        <dbReference type="ARBA" id="ARBA00022729"/>
    </source>
</evidence>
<evidence type="ECO:0000256" key="5">
    <source>
        <dbReference type="ARBA" id="ARBA00022641"/>
    </source>
</evidence>
<evidence type="ECO:0000256" key="1">
    <source>
        <dbReference type="ARBA" id="ARBA00004613"/>
    </source>
</evidence>
<proteinExistence type="inferred from homology"/>
<dbReference type="Pfam" id="PF06404">
    <property type="entry name" value="PSK"/>
    <property type="match status" value="1"/>
</dbReference>
<name>A0ABQ8IFN9_9ROSI</name>
<dbReference type="PANTHER" id="PTHR33285">
    <property type="entry name" value="PHYTOSULFOKINES 3"/>
    <property type="match status" value="1"/>
</dbReference>
<dbReference type="PROSITE" id="PS51257">
    <property type="entry name" value="PROKAR_LIPOPROTEIN"/>
    <property type="match status" value="1"/>
</dbReference>
<comment type="PTM">
    <text evidence="9">Sulfation is important for activity and for the binding to a putative membrane receptor.</text>
</comment>
<comment type="PTM">
    <text evidence="9">PSK-alpha is produced by endopeptidase digestion. PSK-beta is produced from PSK-alpha by exopeptidase digestion.</text>
</comment>
<feature type="signal peptide" evidence="9">
    <location>
        <begin position="1"/>
        <end position="24"/>
    </location>
</feature>
<evidence type="ECO:0000313" key="11">
    <source>
        <dbReference type="Proteomes" id="UP000827721"/>
    </source>
</evidence>
<keyword evidence="3 9" id="KW-0217">Developmental protein</keyword>
<comment type="similarity">
    <text evidence="2 9">Belongs to the phytosulfokine family.</text>
</comment>
<evidence type="ECO:0000256" key="9">
    <source>
        <dbReference type="RuleBase" id="RU368031"/>
    </source>
</evidence>
<feature type="chain" id="PRO_5044984736" description="Phytosulfokine" evidence="9">
    <location>
        <begin position="25"/>
        <end position="95"/>
    </location>
</feature>
<evidence type="ECO:0000256" key="4">
    <source>
        <dbReference type="ARBA" id="ARBA00022525"/>
    </source>
</evidence>
<dbReference type="Proteomes" id="UP000827721">
    <property type="component" value="Unassembled WGS sequence"/>
</dbReference>
<dbReference type="PANTHER" id="PTHR33285:SF55">
    <property type="entry name" value="PHYTOSULFOKINES 3"/>
    <property type="match status" value="1"/>
</dbReference>
<protein>
    <recommendedName>
        <fullName evidence="9">Phytosulfokine</fullName>
    </recommendedName>
    <component>
        <recommendedName>
            <fullName evidence="9">Phytosulfokine-alpha</fullName>
            <shortName evidence="9">PSK-alpha</shortName>
            <shortName evidence="9">Phytosulfokine-a</shortName>
        </recommendedName>
    </component>
    <component>
        <recommendedName>
            <fullName evidence="9">Phytosulfokine-beta</fullName>
            <shortName evidence="9">PSK-beta</shortName>
            <shortName evidence="9">Phytosulfokine-b</shortName>
        </recommendedName>
    </component>
</protein>
<comment type="caution">
    <text evidence="10">The sequence shown here is derived from an EMBL/GenBank/DDBJ whole genome shotgun (WGS) entry which is preliminary data.</text>
</comment>
<keyword evidence="7 9" id="KW-0221">Differentiation</keyword>
<dbReference type="InterPro" id="IPR009438">
    <property type="entry name" value="Phytosulfokine"/>
</dbReference>
<evidence type="ECO:0000313" key="10">
    <source>
        <dbReference type="EMBL" id="KAH7575428.1"/>
    </source>
</evidence>
<evidence type="ECO:0000256" key="2">
    <source>
        <dbReference type="ARBA" id="ARBA00010781"/>
    </source>
</evidence>
<sequence>MSSKVSALCIAALLLSFFTLSCTARPQPSFSDVTPLNTDQTEVCIYIYIYILCFSDVEAEKLLEEKCEGAGEEECLMRRTLAAHVDYIYTQKNKP</sequence>
<reference evidence="10 11" key="1">
    <citation type="submission" date="2021-02" db="EMBL/GenBank/DDBJ databases">
        <title>Plant Genome Project.</title>
        <authorList>
            <person name="Zhang R.-G."/>
        </authorList>
    </citation>
    <scope>NUCLEOTIDE SEQUENCE [LARGE SCALE GENOMIC DNA]</scope>
    <source>
        <tissue evidence="10">Leaves</tissue>
    </source>
</reference>
<evidence type="ECO:0000256" key="8">
    <source>
        <dbReference type="ARBA" id="ARBA00023030"/>
    </source>
</evidence>
<evidence type="ECO:0000256" key="3">
    <source>
        <dbReference type="ARBA" id="ARBA00022473"/>
    </source>
</evidence>
<accession>A0ABQ8IFN9</accession>
<keyword evidence="6 9" id="KW-0732">Signal</keyword>